<dbReference type="EMBL" id="RJAI01000142">
    <property type="protein sequence ID" value="RNF77249.1"/>
    <property type="molecule type" value="Genomic_DNA"/>
</dbReference>
<proteinExistence type="predicted"/>
<feature type="non-terminal residue" evidence="3">
    <location>
        <position position="61"/>
    </location>
</feature>
<accession>A0A3M8S863</accession>
<evidence type="ECO:0000256" key="1">
    <source>
        <dbReference type="SAM" id="MobiDB-lite"/>
    </source>
</evidence>
<feature type="compositionally biased region" description="Gly residues" evidence="1">
    <location>
        <begin position="41"/>
        <end position="61"/>
    </location>
</feature>
<comment type="caution">
    <text evidence="3">The sequence shown here is derived from an EMBL/GenBank/DDBJ whole genome shotgun (WGS) entry which is preliminary data.</text>
</comment>
<gene>
    <name evidence="3" type="ORF">EFK07_31530</name>
</gene>
<evidence type="ECO:0000256" key="2">
    <source>
        <dbReference type="SAM" id="SignalP"/>
    </source>
</evidence>
<name>A0A3M8S863_PSEPU</name>
<evidence type="ECO:0000313" key="4">
    <source>
        <dbReference type="Proteomes" id="UP000278162"/>
    </source>
</evidence>
<reference evidence="3 4" key="1">
    <citation type="submission" date="2018-10" db="EMBL/GenBank/DDBJ databases">
        <title>An outbreak of IMP-63 producing strain in France.</title>
        <authorList>
            <person name="Bour M."/>
            <person name="Liapis E."/>
            <person name="Plesiat P."/>
        </authorList>
    </citation>
    <scope>NUCLEOTIDE SEQUENCE [LARGE SCALE GENOMIC DNA]</scope>
    <source>
        <strain evidence="3 4">12917</strain>
    </source>
</reference>
<evidence type="ECO:0000313" key="3">
    <source>
        <dbReference type="EMBL" id="RNF77249.1"/>
    </source>
</evidence>
<keyword evidence="2" id="KW-0732">Signal</keyword>
<sequence length="61" mass="5488">MQIHVLFKKAILAAAVAGVLSTSIVLVPDSISNGSSAYAKDGGGGGGHGGGGGGHGGGGGG</sequence>
<dbReference type="Proteomes" id="UP000278162">
    <property type="component" value="Unassembled WGS sequence"/>
</dbReference>
<protein>
    <submittedName>
        <fullName evidence="3">Uncharacterized protein</fullName>
    </submittedName>
</protein>
<feature type="signal peptide" evidence="2">
    <location>
        <begin position="1"/>
        <end position="17"/>
    </location>
</feature>
<organism evidence="3 4">
    <name type="scientific">Pseudomonas putida</name>
    <name type="common">Arthrobacter siderocapsulatus</name>
    <dbReference type="NCBI Taxonomy" id="303"/>
    <lineage>
        <taxon>Bacteria</taxon>
        <taxon>Pseudomonadati</taxon>
        <taxon>Pseudomonadota</taxon>
        <taxon>Gammaproteobacteria</taxon>
        <taxon>Pseudomonadales</taxon>
        <taxon>Pseudomonadaceae</taxon>
        <taxon>Pseudomonas</taxon>
    </lineage>
</organism>
<dbReference type="AlphaFoldDB" id="A0A3M8S863"/>
<feature type="chain" id="PRO_5018187500" evidence="2">
    <location>
        <begin position="18"/>
        <end position="61"/>
    </location>
</feature>
<feature type="region of interest" description="Disordered" evidence="1">
    <location>
        <begin position="37"/>
        <end position="61"/>
    </location>
</feature>